<dbReference type="PANTHER" id="PTHR22443">
    <property type="entry name" value="NON-SPECIFIC LETHAL 1, ISOFORM M"/>
    <property type="match status" value="1"/>
</dbReference>
<dbReference type="PANTHER" id="PTHR22443:SF16">
    <property type="entry name" value="KAT8 REGULATORY NSL COMPLEX SUBUNIT 1-LIKE PROTEIN"/>
    <property type="match status" value="1"/>
</dbReference>
<dbReference type="GO" id="GO:0035035">
    <property type="term" value="F:histone acetyltransferase binding"/>
    <property type="evidence" value="ECO:0007669"/>
    <property type="project" value="TreeGrafter"/>
</dbReference>
<feature type="compositionally biased region" description="Polar residues" evidence="1">
    <location>
        <begin position="653"/>
        <end position="694"/>
    </location>
</feature>
<dbReference type="InterPro" id="IPR026180">
    <property type="entry name" value="NSL1"/>
</dbReference>
<evidence type="ECO:0000313" key="3">
    <source>
        <dbReference type="Proteomes" id="UP000053537"/>
    </source>
</evidence>
<evidence type="ECO:0000313" key="2">
    <source>
        <dbReference type="EMBL" id="KFP83058.1"/>
    </source>
</evidence>
<accession>A0A091MZW1</accession>
<proteinExistence type="predicted"/>
<dbReference type="EMBL" id="KK840464">
    <property type="protein sequence ID" value="KFP83058.1"/>
    <property type="molecule type" value="Genomic_DNA"/>
</dbReference>
<protein>
    <submittedName>
        <fullName evidence="2">KAT8 regulatory NSL complex subunit 1-like</fullName>
    </submittedName>
</protein>
<organism evidence="2 3">
    <name type="scientific">Acanthisitta chloris</name>
    <name type="common">rifleman</name>
    <dbReference type="NCBI Taxonomy" id="57068"/>
    <lineage>
        <taxon>Eukaryota</taxon>
        <taxon>Metazoa</taxon>
        <taxon>Chordata</taxon>
        <taxon>Craniata</taxon>
        <taxon>Vertebrata</taxon>
        <taxon>Euteleostomi</taxon>
        <taxon>Archelosauria</taxon>
        <taxon>Archosauria</taxon>
        <taxon>Dinosauria</taxon>
        <taxon>Saurischia</taxon>
        <taxon>Theropoda</taxon>
        <taxon>Coelurosauria</taxon>
        <taxon>Aves</taxon>
        <taxon>Neognathae</taxon>
        <taxon>Neoaves</taxon>
        <taxon>Telluraves</taxon>
        <taxon>Australaves</taxon>
        <taxon>Passeriformes</taxon>
        <taxon>Acanthisittidae</taxon>
        <taxon>Acanthisitta</taxon>
    </lineage>
</organism>
<dbReference type="AlphaFoldDB" id="A0A091MZW1"/>
<reference evidence="2 3" key="1">
    <citation type="submission" date="2014-04" db="EMBL/GenBank/DDBJ databases">
        <title>Genome evolution of avian class.</title>
        <authorList>
            <person name="Zhang G."/>
            <person name="Li C."/>
        </authorList>
    </citation>
    <scope>NUCLEOTIDE SEQUENCE [LARGE SCALE GENOMIC DNA]</scope>
    <source>
        <strain evidence="2">BGI_N310</strain>
    </source>
</reference>
<keyword evidence="3" id="KW-1185">Reference proteome</keyword>
<feature type="region of interest" description="Disordered" evidence="1">
    <location>
        <begin position="650"/>
        <end position="705"/>
    </location>
</feature>
<evidence type="ECO:0000256" key="1">
    <source>
        <dbReference type="SAM" id="MobiDB-lite"/>
    </source>
</evidence>
<gene>
    <name evidence="2" type="ORF">N310_05315</name>
</gene>
<feature type="non-terminal residue" evidence="2">
    <location>
        <position position="705"/>
    </location>
</feature>
<feature type="region of interest" description="Disordered" evidence="1">
    <location>
        <begin position="109"/>
        <end position="128"/>
    </location>
</feature>
<sequence>MTPALTEAATKGHGIHLSPSLSSRALDTALYMENSRAVEEKIKEDSIAQITCSVLGFPTADPNLRNDIFNVQHFGSPPSSKHYQSVLLMSTNSTFSSKPGKLAKVGVPGGSRMGKSLHNGANTPLGRVSYSQPEQQVKGATFSETTSLNLAETQQLWDSNVTESSNAEEIQLLNGKWYKKNGVLGRPLEVCAETIKGDLLHQILRGPSDGILSCTPEEVYARLLQCVTKQQMEISRAKRTQKHLQMLLAKHVIKHCDQQLKCFVKHQLQRMKVFHEPTRFLNSSSLRCTEGWPENNTTTLESSPSTDVQNGVCVVPSEVQVCATRGVLSRVQRDLDSDATCSSSDEDGEDWAVRTTVEASYTSEWKWLADRARIGSRWTWLQAQISELEYKIQQLTDLHRQLRATKGMAFVKEFAFPNDIWMKQMHSTNQEAFLNTAWNSQLTVERQDYLPEPSLGMPPNSPTMHREEAGGQSSAIAEVLRSLAPPPDMSPTSLKRYMMEGFALRPPDTLDLSASRRLMMGLDNIEERRRDSTRLGSVSMTNAYSCARTKPTDSFQKRKLYRMHSAQWNQQNLSPTTVCCPCRLHCPCRTRFPRVVPASAWSSSRPSTGSNILEYVKEVDSSFHPVLSFPSDAPLHVHFEMLLKKDNIEGQPVDTSSLGGESKVSPQNDYNQRNVSDEQWSSGYLSNSKSQSVLETPVWKQLSGG</sequence>
<dbReference type="GO" id="GO:0044545">
    <property type="term" value="C:NSL complex"/>
    <property type="evidence" value="ECO:0007669"/>
    <property type="project" value="TreeGrafter"/>
</dbReference>
<dbReference type="Proteomes" id="UP000053537">
    <property type="component" value="Unassembled WGS sequence"/>
</dbReference>
<name>A0A091MZW1_9PASS</name>